<keyword evidence="7" id="KW-0547">Nucleotide-binding</keyword>
<keyword evidence="9" id="KW-0067">ATP-binding</keyword>
<protein>
    <recommendedName>
        <fullName evidence="3">histidine kinase</fullName>
        <ecNumber evidence="3">2.7.13.3</ecNumber>
    </recommendedName>
</protein>
<organism evidence="16 17">
    <name type="scientific">Dyella nitratireducens</name>
    <dbReference type="NCBI Taxonomy" id="1849580"/>
    <lineage>
        <taxon>Bacteria</taxon>
        <taxon>Pseudomonadati</taxon>
        <taxon>Pseudomonadota</taxon>
        <taxon>Gammaproteobacteria</taxon>
        <taxon>Lysobacterales</taxon>
        <taxon>Rhodanobacteraceae</taxon>
        <taxon>Dyella</taxon>
    </lineage>
</organism>
<evidence type="ECO:0000256" key="11">
    <source>
        <dbReference type="ARBA" id="ARBA00023012"/>
    </source>
</evidence>
<evidence type="ECO:0000256" key="4">
    <source>
        <dbReference type="ARBA" id="ARBA00022553"/>
    </source>
</evidence>
<evidence type="ECO:0000259" key="14">
    <source>
        <dbReference type="PROSITE" id="PS50109"/>
    </source>
</evidence>
<dbReference type="InterPro" id="IPR036890">
    <property type="entry name" value="HATPase_C_sf"/>
</dbReference>
<evidence type="ECO:0000256" key="10">
    <source>
        <dbReference type="ARBA" id="ARBA00022989"/>
    </source>
</evidence>
<sequence length="465" mass="51159">MKRLSLSGRLRWMIIAVLIAVLLPIGLYSYNRTLKETRELLDGRLAQSARTLDVLVQHAGLDALRMPEQGLLVVPILGREAEEQLMHTRTYETEVGYQVFDMHNRMRLTTTNLAKLPLQPAPVSGFENHFFEGYGWRIFTLVDDVNNVVIRVGERDDSRRDITHALWLDLGLPQLVGLPLLAVLVGWAVKRGLRPLERLRQALASRAPGSRQPIQLDRSPQELQPVVDALNTQLERLEDALERERRFSADVAHELRTPLASTMIHLDGAMAAPLPADAQTALTSAQSGLARLARRIEQLLALARLEAGAAVGQRSEVDLIVVAMNVIDELAPLLGESGVEFAFAEHDDSLVIYGYEAAMAALLRNLIENAMHHVPLGGQVQLSMRRSQGATVIEVIDNGPGIPLERRASVFARFHRESSGGDGYGLGLSIVQRAAQLHNATIELLDAPSGRGLRVRVAIPGASFP</sequence>
<dbReference type="SUPFAM" id="SSF47384">
    <property type="entry name" value="Homodimeric domain of signal transducing histidine kinase"/>
    <property type="match status" value="1"/>
</dbReference>
<dbReference type="EMBL" id="BMJA01000001">
    <property type="protein sequence ID" value="GGA16761.1"/>
    <property type="molecule type" value="Genomic_DNA"/>
</dbReference>
<dbReference type="SMART" id="SM00387">
    <property type="entry name" value="HATPase_c"/>
    <property type="match status" value="1"/>
</dbReference>
<dbReference type="InterPro" id="IPR013727">
    <property type="entry name" value="2CSK_N"/>
</dbReference>
<evidence type="ECO:0000256" key="12">
    <source>
        <dbReference type="ARBA" id="ARBA00023136"/>
    </source>
</evidence>
<dbReference type="InterPro" id="IPR003594">
    <property type="entry name" value="HATPase_dom"/>
</dbReference>
<dbReference type="Gene3D" id="3.30.565.10">
    <property type="entry name" value="Histidine kinase-like ATPase, C-terminal domain"/>
    <property type="match status" value="1"/>
</dbReference>
<keyword evidence="8 16" id="KW-0418">Kinase</keyword>
<dbReference type="Pfam" id="PF00512">
    <property type="entry name" value="HisKA"/>
    <property type="match status" value="1"/>
</dbReference>
<dbReference type="InterPro" id="IPR004358">
    <property type="entry name" value="Sig_transdc_His_kin-like_C"/>
</dbReference>
<dbReference type="PROSITE" id="PS50109">
    <property type="entry name" value="HIS_KIN"/>
    <property type="match status" value="1"/>
</dbReference>
<evidence type="ECO:0000259" key="15">
    <source>
        <dbReference type="PROSITE" id="PS50885"/>
    </source>
</evidence>
<dbReference type="PROSITE" id="PS50885">
    <property type="entry name" value="HAMP"/>
    <property type="match status" value="1"/>
</dbReference>
<dbReference type="GO" id="GO:0016301">
    <property type="term" value="F:kinase activity"/>
    <property type="evidence" value="ECO:0007669"/>
    <property type="project" value="UniProtKB-KW"/>
</dbReference>
<dbReference type="InterPro" id="IPR036097">
    <property type="entry name" value="HisK_dim/P_sf"/>
</dbReference>
<evidence type="ECO:0000256" key="8">
    <source>
        <dbReference type="ARBA" id="ARBA00022777"/>
    </source>
</evidence>
<dbReference type="Pfam" id="PF02518">
    <property type="entry name" value="HATPase_c"/>
    <property type="match status" value="1"/>
</dbReference>
<evidence type="ECO:0000256" key="13">
    <source>
        <dbReference type="SAM" id="Phobius"/>
    </source>
</evidence>
<dbReference type="PANTHER" id="PTHR45436:SF14">
    <property type="entry name" value="SENSOR PROTEIN QSEC"/>
    <property type="match status" value="1"/>
</dbReference>
<feature type="domain" description="Histidine kinase" evidence="14">
    <location>
        <begin position="250"/>
        <end position="463"/>
    </location>
</feature>
<accession>A0ABQ1FIG6</accession>
<dbReference type="Proteomes" id="UP000620046">
    <property type="component" value="Unassembled WGS sequence"/>
</dbReference>
<feature type="transmembrane region" description="Helical" evidence="13">
    <location>
        <begin position="12"/>
        <end position="30"/>
    </location>
</feature>
<keyword evidence="6 13" id="KW-0812">Transmembrane</keyword>
<dbReference type="CDD" id="cd00082">
    <property type="entry name" value="HisKA"/>
    <property type="match status" value="1"/>
</dbReference>
<evidence type="ECO:0000313" key="17">
    <source>
        <dbReference type="Proteomes" id="UP000620046"/>
    </source>
</evidence>
<keyword evidence="5" id="KW-0808">Transferase</keyword>
<feature type="domain" description="HAMP" evidence="15">
    <location>
        <begin position="190"/>
        <end position="242"/>
    </location>
</feature>
<name>A0ABQ1FIG6_9GAMM</name>
<dbReference type="PRINTS" id="PR00344">
    <property type="entry name" value="BCTRLSENSOR"/>
</dbReference>
<dbReference type="SMART" id="SM00388">
    <property type="entry name" value="HisKA"/>
    <property type="match status" value="1"/>
</dbReference>
<keyword evidence="11" id="KW-0902">Two-component regulatory system</keyword>
<dbReference type="InterPro" id="IPR003660">
    <property type="entry name" value="HAMP_dom"/>
</dbReference>
<dbReference type="EC" id="2.7.13.3" evidence="3"/>
<dbReference type="SUPFAM" id="SSF55874">
    <property type="entry name" value="ATPase domain of HSP90 chaperone/DNA topoisomerase II/histidine kinase"/>
    <property type="match status" value="1"/>
</dbReference>
<reference evidence="17" key="1">
    <citation type="journal article" date="2019" name="Int. J. Syst. Evol. Microbiol.">
        <title>The Global Catalogue of Microorganisms (GCM) 10K type strain sequencing project: providing services to taxonomists for standard genome sequencing and annotation.</title>
        <authorList>
            <consortium name="The Broad Institute Genomics Platform"/>
            <consortium name="The Broad Institute Genome Sequencing Center for Infectious Disease"/>
            <person name="Wu L."/>
            <person name="Ma J."/>
        </authorList>
    </citation>
    <scope>NUCLEOTIDE SEQUENCE [LARGE SCALE GENOMIC DNA]</scope>
    <source>
        <strain evidence="17">CGMCC 1.15439</strain>
    </source>
</reference>
<evidence type="ECO:0000256" key="9">
    <source>
        <dbReference type="ARBA" id="ARBA00022840"/>
    </source>
</evidence>
<dbReference type="InterPro" id="IPR050428">
    <property type="entry name" value="TCS_sensor_his_kinase"/>
</dbReference>
<dbReference type="RefSeq" id="WP_229720575.1">
    <property type="nucleotide sequence ID" value="NZ_BMJA01000001.1"/>
</dbReference>
<keyword evidence="10 13" id="KW-1133">Transmembrane helix</keyword>
<dbReference type="Gene3D" id="1.10.287.130">
    <property type="match status" value="1"/>
</dbReference>
<dbReference type="InterPro" id="IPR003661">
    <property type="entry name" value="HisK_dim/P_dom"/>
</dbReference>
<evidence type="ECO:0000256" key="3">
    <source>
        <dbReference type="ARBA" id="ARBA00012438"/>
    </source>
</evidence>
<dbReference type="InterPro" id="IPR005467">
    <property type="entry name" value="His_kinase_dom"/>
</dbReference>
<dbReference type="CDD" id="cd00075">
    <property type="entry name" value="HATPase"/>
    <property type="match status" value="1"/>
</dbReference>
<dbReference type="Pfam" id="PF08521">
    <property type="entry name" value="2CSK_N"/>
    <property type="match status" value="1"/>
</dbReference>
<comment type="catalytic activity">
    <reaction evidence="1">
        <text>ATP + protein L-histidine = ADP + protein N-phospho-L-histidine.</text>
        <dbReference type="EC" id="2.7.13.3"/>
    </reaction>
</comment>
<evidence type="ECO:0000256" key="2">
    <source>
        <dbReference type="ARBA" id="ARBA00004141"/>
    </source>
</evidence>
<evidence type="ECO:0000256" key="1">
    <source>
        <dbReference type="ARBA" id="ARBA00000085"/>
    </source>
</evidence>
<evidence type="ECO:0000313" key="16">
    <source>
        <dbReference type="EMBL" id="GGA16761.1"/>
    </source>
</evidence>
<keyword evidence="4" id="KW-0597">Phosphoprotein</keyword>
<feature type="transmembrane region" description="Helical" evidence="13">
    <location>
        <begin position="170"/>
        <end position="189"/>
    </location>
</feature>
<evidence type="ECO:0000256" key="6">
    <source>
        <dbReference type="ARBA" id="ARBA00022692"/>
    </source>
</evidence>
<proteinExistence type="predicted"/>
<evidence type="ECO:0000256" key="5">
    <source>
        <dbReference type="ARBA" id="ARBA00022679"/>
    </source>
</evidence>
<keyword evidence="17" id="KW-1185">Reference proteome</keyword>
<dbReference type="PANTHER" id="PTHR45436">
    <property type="entry name" value="SENSOR HISTIDINE KINASE YKOH"/>
    <property type="match status" value="1"/>
</dbReference>
<keyword evidence="12 13" id="KW-0472">Membrane</keyword>
<comment type="subcellular location">
    <subcellularLocation>
        <location evidence="2">Membrane</location>
        <topology evidence="2">Multi-pass membrane protein</topology>
    </subcellularLocation>
</comment>
<evidence type="ECO:0000256" key="7">
    <source>
        <dbReference type="ARBA" id="ARBA00022741"/>
    </source>
</evidence>
<gene>
    <name evidence="16" type="primary">qseC</name>
    <name evidence="16" type="ORF">GCM10010981_00580</name>
</gene>
<comment type="caution">
    <text evidence="16">The sequence shown here is derived from an EMBL/GenBank/DDBJ whole genome shotgun (WGS) entry which is preliminary data.</text>
</comment>